<evidence type="ECO:0000256" key="2">
    <source>
        <dbReference type="ARBA" id="ARBA00022857"/>
    </source>
</evidence>
<dbReference type="SUPFAM" id="SSF51735">
    <property type="entry name" value="NAD(P)-binding Rossmann-fold domains"/>
    <property type="match status" value="1"/>
</dbReference>
<dbReference type="InterPro" id="IPR036291">
    <property type="entry name" value="NAD(P)-bd_dom_sf"/>
</dbReference>
<dbReference type="Gene3D" id="3.40.50.720">
    <property type="entry name" value="NAD(P)-binding Rossmann-like Domain"/>
    <property type="match status" value="1"/>
</dbReference>
<keyword evidence="3" id="KW-0560">Oxidoreductase</keyword>
<sequence>MPTSPIISSSSRGIGLELTKQLLRSAANVVIATCRDPENMPKLEGPGTLHVVQLDVSEEGSIRASIPVVSSILGDRGLDYLYNNAAVTEGNDSAFDHSSPGFMRTLIANVVGPALIAQLYLPFIEKSRRKVIVNVTSSLASIGLDIGPKSATYSISKTALNMLVRRRLFIVQAELTFVQTYKQARARPDIIAFVLDPGWVKTKMGGPGALLEPYESVSGIIKTVTSATSASSGKFYRYNGQEVVW</sequence>
<dbReference type="GeneID" id="38777196"/>
<dbReference type="GO" id="GO:0005737">
    <property type="term" value="C:cytoplasm"/>
    <property type="evidence" value="ECO:0007669"/>
    <property type="project" value="TreeGrafter"/>
</dbReference>
<dbReference type="PRINTS" id="PR00081">
    <property type="entry name" value="GDHRDH"/>
</dbReference>
<dbReference type="PANTHER" id="PTHR43544:SF7">
    <property type="entry name" value="NADB-LER2"/>
    <property type="match status" value="1"/>
</dbReference>
<name>A0A401GDM3_9APHY</name>
<evidence type="ECO:0000256" key="1">
    <source>
        <dbReference type="ARBA" id="ARBA00006484"/>
    </source>
</evidence>
<organism evidence="4 5">
    <name type="scientific">Sparassis crispa</name>
    <dbReference type="NCBI Taxonomy" id="139825"/>
    <lineage>
        <taxon>Eukaryota</taxon>
        <taxon>Fungi</taxon>
        <taxon>Dikarya</taxon>
        <taxon>Basidiomycota</taxon>
        <taxon>Agaricomycotina</taxon>
        <taxon>Agaricomycetes</taxon>
        <taxon>Polyporales</taxon>
        <taxon>Sparassidaceae</taxon>
        <taxon>Sparassis</taxon>
    </lineage>
</organism>
<dbReference type="RefSeq" id="XP_027611192.1">
    <property type="nucleotide sequence ID" value="XM_027755391.1"/>
</dbReference>
<dbReference type="CDD" id="cd05325">
    <property type="entry name" value="carb_red_sniffer_like_SDR_c"/>
    <property type="match status" value="1"/>
</dbReference>
<protein>
    <submittedName>
        <fullName evidence="4">C-factor</fullName>
    </submittedName>
</protein>
<comment type="similarity">
    <text evidence="1">Belongs to the short-chain dehydrogenases/reductases (SDR) family.</text>
</comment>
<dbReference type="OrthoDB" id="9876299at2759"/>
<reference evidence="4 5" key="1">
    <citation type="journal article" date="2018" name="Sci. Rep.">
        <title>Genome sequence of the cauliflower mushroom Sparassis crispa (Hanabiratake) and its association with beneficial usage.</title>
        <authorList>
            <person name="Kiyama R."/>
            <person name="Furutani Y."/>
            <person name="Kawaguchi K."/>
            <person name="Nakanishi T."/>
        </authorList>
    </citation>
    <scope>NUCLEOTIDE SEQUENCE [LARGE SCALE GENOMIC DNA]</scope>
</reference>
<gene>
    <name evidence="4" type="ORF">SCP_0214980</name>
</gene>
<dbReference type="AlphaFoldDB" id="A0A401GDM3"/>
<dbReference type="InterPro" id="IPR002347">
    <property type="entry name" value="SDR_fam"/>
</dbReference>
<accession>A0A401GDM3</accession>
<evidence type="ECO:0000313" key="5">
    <source>
        <dbReference type="Proteomes" id="UP000287166"/>
    </source>
</evidence>
<evidence type="ECO:0000313" key="4">
    <source>
        <dbReference type="EMBL" id="GBE80279.1"/>
    </source>
</evidence>
<dbReference type="GO" id="GO:0016491">
    <property type="term" value="F:oxidoreductase activity"/>
    <property type="evidence" value="ECO:0007669"/>
    <property type="project" value="UniProtKB-KW"/>
</dbReference>
<proteinExistence type="inferred from homology"/>
<keyword evidence="2" id="KW-0521">NADP</keyword>
<dbReference type="PANTHER" id="PTHR43544">
    <property type="entry name" value="SHORT-CHAIN DEHYDROGENASE/REDUCTASE"/>
    <property type="match status" value="1"/>
</dbReference>
<dbReference type="EMBL" id="BFAD01000002">
    <property type="protein sequence ID" value="GBE80279.1"/>
    <property type="molecule type" value="Genomic_DNA"/>
</dbReference>
<keyword evidence="5" id="KW-1185">Reference proteome</keyword>
<dbReference type="Proteomes" id="UP000287166">
    <property type="component" value="Unassembled WGS sequence"/>
</dbReference>
<dbReference type="InParanoid" id="A0A401GDM3"/>
<dbReference type="Pfam" id="PF00106">
    <property type="entry name" value="adh_short"/>
    <property type="match status" value="1"/>
</dbReference>
<comment type="caution">
    <text evidence="4">The sequence shown here is derived from an EMBL/GenBank/DDBJ whole genome shotgun (WGS) entry which is preliminary data.</text>
</comment>
<evidence type="ECO:0000256" key="3">
    <source>
        <dbReference type="ARBA" id="ARBA00023002"/>
    </source>
</evidence>
<dbReference type="InterPro" id="IPR051468">
    <property type="entry name" value="Fungal_SecMetab_SDRs"/>
</dbReference>